<feature type="transmembrane region" description="Helical" evidence="1">
    <location>
        <begin position="209"/>
        <end position="230"/>
    </location>
</feature>
<name>A0AAW0FTQ6_9APHY</name>
<comment type="caution">
    <text evidence="2">The sequence shown here is derived from an EMBL/GenBank/DDBJ whole genome shotgun (WGS) entry which is preliminary data.</text>
</comment>
<keyword evidence="1" id="KW-1133">Transmembrane helix</keyword>
<feature type="transmembrane region" description="Helical" evidence="1">
    <location>
        <begin position="55"/>
        <end position="80"/>
    </location>
</feature>
<dbReference type="AlphaFoldDB" id="A0AAW0FTQ6"/>
<evidence type="ECO:0000313" key="3">
    <source>
        <dbReference type="Proteomes" id="UP001385951"/>
    </source>
</evidence>
<feature type="transmembrane region" description="Helical" evidence="1">
    <location>
        <begin position="86"/>
        <end position="105"/>
    </location>
</feature>
<dbReference type="EMBL" id="JASBNA010000046">
    <property type="protein sequence ID" value="KAK7680761.1"/>
    <property type="molecule type" value="Genomic_DNA"/>
</dbReference>
<protein>
    <submittedName>
        <fullName evidence="2">Uncharacterized protein</fullName>
    </submittedName>
</protein>
<accession>A0AAW0FTQ6</accession>
<reference evidence="2 3" key="1">
    <citation type="submission" date="2022-09" db="EMBL/GenBank/DDBJ databases">
        <authorList>
            <person name="Palmer J.M."/>
        </authorList>
    </citation>
    <scope>NUCLEOTIDE SEQUENCE [LARGE SCALE GENOMIC DNA]</scope>
    <source>
        <strain evidence="2 3">DSM 7382</strain>
    </source>
</reference>
<dbReference type="Proteomes" id="UP001385951">
    <property type="component" value="Unassembled WGS sequence"/>
</dbReference>
<proteinExistence type="predicted"/>
<organism evidence="2 3">
    <name type="scientific">Cerrena zonata</name>
    <dbReference type="NCBI Taxonomy" id="2478898"/>
    <lineage>
        <taxon>Eukaryota</taxon>
        <taxon>Fungi</taxon>
        <taxon>Dikarya</taxon>
        <taxon>Basidiomycota</taxon>
        <taxon>Agaricomycotina</taxon>
        <taxon>Agaricomycetes</taxon>
        <taxon>Polyporales</taxon>
        <taxon>Cerrenaceae</taxon>
        <taxon>Cerrena</taxon>
    </lineage>
</organism>
<feature type="transmembrane region" description="Helical" evidence="1">
    <location>
        <begin position="172"/>
        <end position="197"/>
    </location>
</feature>
<evidence type="ECO:0000313" key="2">
    <source>
        <dbReference type="EMBL" id="KAK7680761.1"/>
    </source>
</evidence>
<keyword evidence="1" id="KW-0472">Membrane</keyword>
<evidence type="ECO:0000256" key="1">
    <source>
        <dbReference type="SAM" id="Phobius"/>
    </source>
</evidence>
<keyword evidence="1" id="KW-0812">Transmembrane</keyword>
<sequence length="322" mass="36350">MECRHCVVPRQPIRRIVQSDSPTGQLFLPAIDGFGVRIPISIPDIMLTLRRCKTLLYLQYIVDILSLFVIAAFACLRTWAISEREILPLATVFVTSMFVPCINIYNYSLPQDYVPITSGPLMQCNQVRIIHPWRYCGFFTSLPHRSPLYILTRANCYTHIRRTRRLHLKPSLLLLFIRNGSLQFASLLFLNILTILFDQLRQVMAGGDLASAFVYINEAIASILISHFILDLRGVYLGDGDEWDENTSISLNFGDSVIGNLGAPLDSAWVEGQSGKERNTEEEDESIKFSRNPLSVGLLDGSRFTDSATLVDRDRNATRSSS</sequence>
<keyword evidence="3" id="KW-1185">Reference proteome</keyword>
<gene>
    <name evidence="2" type="ORF">QCA50_016069</name>
</gene>